<dbReference type="KEGG" id="upv:EJN92_03885"/>
<dbReference type="EMBL" id="CP034464">
    <property type="protein sequence ID" value="AZP11218.1"/>
    <property type="molecule type" value="Genomic_DNA"/>
</dbReference>
<evidence type="ECO:0000313" key="2">
    <source>
        <dbReference type="Proteomes" id="UP000275663"/>
    </source>
</evidence>
<gene>
    <name evidence="1" type="ORF">EJN92_03885</name>
</gene>
<dbReference type="AlphaFoldDB" id="A0A3S9HGM8"/>
<dbReference type="Proteomes" id="UP000275663">
    <property type="component" value="Chromosome"/>
</dbReference>
<name>A0A3S9HGM8_9BURK</name>
<proteinExistence type="predicted"/>
<evidence type="ECO:0008006" key="3">
    <source>
        <dbReference type="Google" id="ProtNLM"/>
    </source>
</evidence>
<organism evidence="1 2">
    <name type="scientific">Undibacterium parvum</name>
    <dbReference type="NCBI Taxonomy" id="401471"/>
    <lineage>
        <taxon>Bacteria</taxon>
        <taxon>Pseudomonadati</taxon>
        <taxon>Pseudomonadota</taxon>
        <taxon>Betaproteobacteria</taxon>
        <taxon>Burkholderiales</taxon>
        <taxon>Oxalobacteraceae</taxon>
        <taxon>Undibacterium</taxon>
    </lineage>
</organism>
<dbReference type="RefSeq" id="WP_126126610.1">
    <property type="nucleotide sequence ID" value="NZ_CP034464.1"/>
</dbReference>
<keyword evidence="2" id="KW-1185">Reference proteome</keyword>
<accession>A0A3S9HGM8</accession>
<sequence length="166" mass="18653">MATIPSAVNQTQAIQPAFKRVQQAVDHDCAFACIAMIVSKSLDDVMQVAIDKFGHPANGPYYVTEEMINKILAHYGFVSTIYKEVETGLVDIHNVAIVMVDYDPETEIGRHAIFVRDKTNAKQPIEYMIDPAYWITPAQYVRTDFQTLIPAWFIGVTPMNRISAKS</sequence>
<evidence type="ECO:0000313" key="1">
    <source>
        <dbReference type="EMBL" id="AZP11218.1"/>
    </source>
</evidence>
<dbReference type="OrthoDB" id="8908992at2"/>
<reference evidence="1 2" key="1">
    <citation type="journal article" date="2011" name="Int. J. Syst. Evol. Microbiol.">
        <title>Description of Undibacterium oligocarboniphilum sp. nov., isolated from purified water, and Undibacterium pigrum strain CCUG 49012 as the type strain of Undibacterium parvum sp. nov., and emended descriptions of the genus Undibacterium and the species Undibacterium pigrum.</title>
        <authorList>
            <person name="Eder W."/>
            <person name="Wanner G."/>
            <person name="Ludwig W."/>
            <person name="Busse H.J."/>
            <person name="Ziemke-Kageler F."/>
            <person name="Lang E."/>
        </authorList>
    </citation>
    <scope>NUCLEOTIDE SEQUENCE [LARGE SCALE GENOMIC DNA]</scope>
    <source>
        <strain evidence="1 2">DSM 23061</strain>
    </source>
</reference>
<protein>
    <recommendedName>
        <fullName evidence="3">Peptidase C39 domain-containing protein</fullName>
    </recommendedName>
</protein>